<evidence type="ECO:0000256" key="3">
    <source>
        <dbReference type="ARBA" id="ARBA00022777"/>
    </source>
</evidence>
<organism evidence="5 6">
    <name type="scientific">Aliiruegeria haliotis</name>
    <dbReference type="NCBI Taxonomy" id="1280846"/>
    <lineage>
        <taxon>Bacteria</taxon>
        <taxon>Pseudomonadati</taxon>
        <taxon>Pseudomonadota</taxon>
        <taxon>Alphaproteobacteria</taxon>
        <taxon>Rhodobacterales</taxon>
        <taxon>Roseobacteraceae</taxon>
        <taxon>Aliiruegeria</taxon>
    </lineage>
</organism>
<comment type="caution">
    <text evidence="5">The sequence shown here is derived from an EMBL/GenBank/DDBJ whole genome shotgun (WGS) entry which is preliminary data.</text>
</comment>
<proteinExistence type="inferred from homology"/>
<dbReference type="Pfam" id="PF00294">
    <property type="entry name" value="PfkB"/>
    <property type="match status" value="1"/>
</dbReference>
<dbReference type="PANTHER" id="PTHR43085">
    <property type="entry name" value="HEXOKINASE FAMILY MEMBER"/>
    <property type="match status" value="1"/>
</dbReference>
<dbReference type="GO" id="GO:0005829">
    <property type="term" value="C:cytosol"/>
    <property type="evidence" value="ECO:0007669"/>
    <property type="project" value="TreeGrafter"/>
</dbReference>
<keyword evidence="3 5" id="KW-0418">Kinase</keyword>
<dbReference type="EMBL" id="PVTD01000008">
    <property type="protein sequence ID" value="PRY21912.1"/>
    <property type="molecule type" value="Genomic_DNA"/>
</dbReference>
<dbReference type="PROSITE" id="PS00584">
    <property type="entry name" value="PFKB_KINASES_2"/>
    <property type="match status" value="1"/>
</dbReference>
<dbReference type="GO" id="GO:0019698">
    <property type="term" value="P:D-galacturonate catabolic process"/>
    <property type="evidence" value="ECO:0007669"/>
    <property type="project" value="TreeGrafter"/>
</dbReference>
<dbReference type="Proteomes" id="UP000239480">
    <property type="component" value="Unassembled WGS sequence"/>
</dbReference>
<feature type="domain" description="Carbohydrate kinase PfkB" evidence="4">
    <location>
        <begin position="6"/>
        <end position="302"/>
    </location>
</feature>
<evidence type="ECO:0000259" key="4">
    <source>
        <dbReference type="Pfam" id="PF00294"/>
    </source>
</evidence>
<evidence type="ECO:0000256" key="2">
    <source>
        <dbReference type="ARBA" id="ARBA00022679"/>
    </source>
</evidence>
<evidence type="ECO:0000256" key="1">
    <source>
        <dbReference type="ARBA" id="ARBA00010688"/>
    </source>
</evidence>
<dbReference type="RefSeq" id="WP_106206534.1">
    <property type="nucleotide sequence ID" value="NZ_PVTD01000008.1"/>
</dbReference>
<dbReference type="InterPro" id="IPR050306">
    <property type="entry name" value="PfkB_Carbo_kinase"/>
</dbReference>
<dbReference type="OrthoDB" id="9776822at2"/>
<name>A0A2T0RLA9_9RHOB</name>
<dbReference type="GO" id="GO:0006974">
    <property type="term" value="P:DNA damage response"/>
    <property type="evidence" value="ECO:0007669"/>
    <property type="project" value="TreeGrafter"/>
</dbReference>
<protein>
    <submittedName>
        <fullName evidence="5">2-dehydro-3-deoxygluconokinase</fullName>
    </submittedName>
</protein>
<dbReference type="PANTHER" id="PTHR43085:SF15">
    <property type="entry name" value="2-DEHYDRO-3-DEOXYGLUCONOKINASE"/>
    <property type="match status" value="1"/>
</dbReference>
<dbReference type="AlphaFoldDB" id="A0A2T0RLA9"/>
<dbReference type="InterPro" id="IPR029056">
    <property type="entry name" value="Ribokinase-like"/>
</dbReference>
<dbReference type="SUPFAM" id="SSF53613">
    <property type="entry name" value="Ribokinase-like"/>
    <property type="match status" value="1"/>
</dbReference>
<dbReference type="InterPro" id="IPR002173">
    <property type="entry name" value="Carboh/pur_kinase_PfkB_CS"/>
</dbReference>
<accession>A0A2T0RLA9</accession>
<evidence type="ECO:0000313" key="5">
    <source>
        <dbReference type="EMBL" id="PRY21912.1"/>
    </source>
</evidence>
<keyword evidence="6" id="KW-1185">Reference proteome</keyword>
<dbReference type="GO" id="GO:0042840">
    <property type="term" value="P:D-glucuronate catabolic process"/>
    <property type="evidence" value="ECO:0007669"/>
    <property type="project" value="TreeGrafter"/>
</dbReference>
<comment type="similarity">
    <text evidence="1">Belongs to the carbohydrate kinase PfkB family.</text>
</comment>
<keyword evidence="2" id="KW-0808">Transferase</keyword>
<dbReference type="GO" id="GO:0008673">
    <property type="term" value="F:2-dehydro-3-deoxygluconokinase activity"/>
    <property type="evidence" value="ECO:0007669"/>
    <property type="project" value="TreeGrafter"/>
</dbReference>
<gene>
    <name evidence="5" type="ORF">CLV78_108185</name>
</gene>
<dbReference type="CDD" id="cd01166">
    <property type="entry name" value="KdgK"/>
    <property type="match status" value="1"/>
</dbReference>
<reference evidence="5 6" key="1">
    <citation type="submission" date="2018-03" db="EMBL/GenBank/DDBJ databases">
        <title>Genomic Encyclopedia of Archaeal and Bacterial Type Strains, Phase II (KMG-II): from individual species to whole genera.</title>
        <authorList>
            <person name="Goeker M."/>
        </authorList>
    </citation>
    <scope>NUCLEOTIDE SEQUENCE [LARGE SCALE GENOMIC DNA]</scope>
    <source>
        <strain evidence="5 6">DSM 29328</strain>
    </source>
</reference>
<evidence type="ECO:0000313" key="6">
    <source>
        <dbReference type="Proteomes" id="UP000239480"/>
    </source>
</evidence>
<dbReference type="Gene3D" id="3.40.1190.20">
    <property type="match status" value="1"/>
</dbReference>
<sequence>MSKPSKKLACVGEAMIELALGAEEGQSRVGYAGDTLNTAIYLRRGLPQDYAVDYVTVVGQDPLSDRMLAFIESEGVGTSHIRHNPARNPGLYAITTDAAGERSFTYWRETSAARTLFTNPADFEALSGFDIVYYSAITLAILSPEARDAFFDWLDGFRAAGGEVAFDSNYRPKLWPDEATARDAVAKAWSKCDIAFPSVDDEMDLFGDADGAAVLARIEGYGCSFGALKRGGEGPLPIGVRSDTLPSFRTVEKVVDTTAAGDSFVGGFLTEYAQGASIEAALLSGHNFAADVITHPGAIVPQDIWDARKG</sequence>
<dbReference type="InterPro" id="IPR011611">
    <property type="entry name" value="PfkB_dom"/>
</dbReference>